<proteinExistence type="predicted"/>
<dbReference type="EMBL" id="JNUR01000005">
    <property type="protein sequence ID" value="KPH51463.1"/>
    <property type="molecule type" value="Genomic_DNA"/>
</dbReference>
<accession>A0AAW3J5W5</accession>
<evidence type="ECO:0000313" key="1">
    <source>
        <dbReference type="EMBL" id="KPH51463.1"/>
    </source>
</evidence>
<organism evidence="1 2">
    <name type="scientific">Helicobacter pullorum</name>
    <dbReference type="NCBI Taxonomy" id="35818"/>
    <lineage>
        <taxon>Bacteria</taxon>
        <taxon>Pseudomonadati</taxon>
        <taxon>Campylobacterota</taxon>
        <taxon>Epsilonproteobacteria</taxon>
        <taxon>Campylobacterales</taxon>
        <taxon>Helicobacteraceae</taxon>
        <taxon>Helicobacter</taxon>
    </lineage>
</organism>
<reference evidence="1 2" key="1">
    <citation type="submission" date="2014-06" db="EMBL/GenBank/DDBJ databases">
        <title>Helicobacter pullorum isolates in fresh chicken meat - phenotypic and genotypic features.</title>
        <authorList>
            <person name="Borges V."/>
            <person name="Santos A."/>
            <person name="Correia C.B."/>
            <person name="Saraiva M."/>
            <person name="Menard A."/>
            <person name="Vieira L."/>
            <person name="Sampaio D.A."/>
            <person name="Gomes J.P."/>
            <person name="Oleastro M."/>
        </authorList>
    </citation>
    <scope>NUCLEOTIDE SEQUENCE [LARGE SCALE GENOMIC DNA]</scope>
    <source>
        <strain evidence="1 2">229336/12</strain>
    </source>
</reference>
<gene>
    <name evidence="1" type="ORF">HPU229336_07470</name>
</gene>
<dbReference type="AlphaFoldDB" id="A0AAW3J5W5"/>
<dbReference type="RefSeq" id="WP_060662546.1">
    <property type="nucleotide sequence ID" value="NZ_JNUR01000005.1"/>
</dbReference>
<dbReference type="Proteomes" id="UP000037800">
    <property type="component" value="Unassembled WGS sequence"/>
</dbReference>
<protein>
    <recommendedName>
        <fullName evidence="3">Lipoprotein</fullName>
    </recommendedName>
</protein>
<evidence type="ECO:0008006" key="3">
    <source>
        <dbReference type="Google" id="ProtNLM"/>
    </source>
</evidence>
<comment type="caution">
    <text evidence="1">The sequence shown here is derived from an EMBL/GenBank/DDBJ whole genome shotgun (WGS) entry which is preliminary data.</text>
</comment>
<dbReference type="PROSITE" id="PS51257">
    <property type="entry name" value="PROKAR_LIPOPROTEIN"/>
    <property type="match status" value="1"/>
</dbReference>
<evidence type="ECO:0000313" key="2">
    <source>
        <dbReference type="Proteomes" id="UP000037800"/>
    </source>
</evidence>
<name>A0AAW3J5W5_9HELI</name>
<sequence length="86" mass="9682">MKKIILILLCCISMGFASCYSEERAYTNAIYRISGQGGGYAFANPEDENTFHRVMQSGSEAAKQAFLEKFRSKLEACLMKEANQRD</sequence>